<dbReference type="PANTHER" id="PTHR45749:SF21">
    <property type="entry name" value="DUF4371 DOMAIN-CONTAINING PROTEIN"/>
    <property type="match status" value="1"/>
</dbReference>
<organism evidence="2 3">
    <name type="scientific">Hydra vulgaris</name>
    <name type="common">Hydra</name>
    <name type="synonym">Hydra attenuata</name>
    <dbReference type="NCBI Taxonomy" id="6087"/>
    <lineage>
        <taxon>Eukaryota</taxon>
        <taxon>Metazoa</taxon>
        <taxon>Cnidaria</taxon>
        <taxon>Hydrozoa</taxon>
        <taxon>Hydroidolina</taxon>
        <taxon>Anthoathecata</taxon>
        <taxon>Aplanulata</taxon>
        <taxon>Hydridae</taxon>
        <taxon>Hydra</taxon>
    </lineage>
</organism>
<gene>
    <name evidence="3" type="primary">LOC136074336</name>
</gene>
<feature type="region of interest" description="Disordered" evidence="1">
    <location>
        <begin position="1"/>
        <end position="70"/>
    </location>
</feature>
<proteinExistence type="predicted"/>
<name>A0ABM4B1T2_HYDVU</name>
<feature type="compositionally biased region" description="Basic and acidic residues" evidence="1">
    <location>
        <begin position="1"/>
        <end position="13"/>
    </location>
</feature>
<reference evidence="3" key="2">
    <citation type="submission" date="2025-08" db="UniProtKB">
        <authorList>
            <consortium name="RefSeq"/>
        </authorList>
    </citation>
    <scope>IDENTIFICATION</scope>
</reference>
<dbReference type="PANTHER" id="PTHR45749">
    <property type="match status" value="1"/>
</dbReference>
<evidence type="ECO:0000313" key="2">
    <source>
        <dbReference type="Proteomes" id="UP001652625"/>
    </source>
</evidence>
<protein>
    <submittedName>
        <fullName evidence="3">Zinc finger MYM-type protein 5-like</fullName>
    </submittedName>
</protein>
<accession>A0ABM4B1T2</accession>
<reference evidence="2" key="1">
    <citation type="submission" date="2025-05" db="UniProtKB">
        <authorList>
            <consortium name="RefSeq"/>
        </authorList>
    </citation>
    <scope>NUCLEOTIDE SEQUENCE [LARGE SCALE GENOMIC DNA]</scope>
</reference>
<dbReference type="RefSeq" id="XP_065642714.1">
    <property type="nucleotide sequence ID" value="XM_065786642.1"/>
</dbReference>
<feature type="compositionally biased region" description="Polar residues" evidence="1">
    <location>
        <begin position="47"/>
        <end position="70"/>
    </location>
</feature>
<dbReference type="Proteomes" id="UP001652625">
    <property type="component" value="Chromosome 01"/>
</dbReference>
<evidence type="ECO:0000256" key="1">
    <source>
        <dbReference type="SAM" id="MobiDB-lite"/>
    </source>
</evidence>
<keyword evidence="2" id="KW-1185">Reference proteome</keyword>
<dbReference type="GeneID" id="136074336"/>
<evidence type="ECO:0000313" key="3">
    <source>
        <dbReference type="RefSeq" id="XP_065642714.1"/>
    </source>
</evidence>
<sequence>MSGFKKKDSDCQIRKNAAQRTANEKKNKRTLQDCGITVTKKGEDESPTASNSFLPSGTENDVTDISESSGEPLSKIGMVAVNEENILVLSTEEPIATIPSNDPALWAAHLSKVERDSVLLQGLPRNPSAFPKDSNKKKVPESIFYETSVNGEKTCRDWLVWSVSKKSFICFPCSLFGSKQSFGIGHQSHLLRWNDGISYNWHKLPEKVKSHQNNAQHRNFYIEWKTALEILENQSGIDAALENSIRNEAARWREVLQCILDGSSKMIGEDDNGNFLATLELLAKHNKTLQLHLEEVSRCQQEGNKMNAHYLG</sequence>